<accession>A0ABQ1Y5Z5</accession>
<comment type="caution">
    <text evidence="2">The sequence shown here is derived from an EMBL/GenBank/DDBJ whole genome shotgun (WGS) entry which is preliminary data.</text>
</comment>
<dbReference type="PANTHER" id="PTHR13847:SF201">
    <property type="entry name" value="PUTATIBE OXIDOREDUCTASE"/>
    <property type="match status" value="1"/>
</dbReference>
<dbReference type="Proteomes" id="UP000659344">
    <property type="component" value="Unassembled WGS sequence"/>
</dbReference>
<dbReference type="SUPFAM" id="SSF51905">
    <property type="entry name" value="FAD/NAD(P)-binding domain"/>
    <property type="match status" value="1"/>
</dbReference>
<feature type="domain" description="FAD dependent oxidoreductase" evidence="1">
    <location>
        <begin position="32"/>
        <end position="384"/>
    </location>
</feature>
<name>A0ABQ1Y5Z5_9BACL</name>
<dbReference type="PANTHER" id="PTHR13847">
    <property type="entry name" value="SARCOSINE DEHYDROGENASE-RELATED"/>
    <property type="match status" value="1"/>
</dbReference>
<proteinExistence type="predicted"/>
<dbReference type="RefSeq" id="WP_188535924.1">
    <property type="nucleotide sequence ID" value="NZ_BMFT01000001.1"/>
</dbReference>
<dbReference type="InterPro" id="IPR036188">
    <property type="entry name" value="FAD/NAD-bd_sf"/>
</dbReference>
<dbReference type="InterPro" id="IPR006076">
    <property type="entry name" value="FAD-dep_OxRdtase"/>
</dbReference>
<dbReference type="Pfam" id="PF01266">
    <property type="entry name" value="DAO"/>
    <property type="match status" value="1"/>
</dbReference>
<reference evidence="3" key="1">
    <citation type="journal article" date="2019" name="Int. J. Syst. Evol. Microbiol.">
        <title>The Global Catalogue of Microorganisms (GCM) 10K type strain sequencing project: providing services to taxonomists for standard genome sequencing and annotation.</title>
        <authorList>
            <consortium name="The Broad Institute Genomics Platform"/>
            <consortium name="The Broad Institute Genome Sequencing Center for Infectious Disease"/>
            <person name="Wu L."/>
            <person name="Ma J."/>
        </authorList>
    </citation>
    <scope>NUCLEOTIDE SEQUENCE [LARGE SCALE GENOMIC DNA]</scope>
    <source>
        <strain evidence="3">CGMCC 1.12769</strain>
    </source>
</reference>
<dbReference type="Gene3D" id="3.30.9.10">
    <property type="entry name" value="D-Amino Acid Oxidase, subunit A, domain 2"/>
    <property type="match status" value="1"/>
</dbReference>
<sequence length="410" mass="45850">MRLHTGSYYWPEVTKFQPQYPSVSEHISCQCLIVGGGMGGALCANLLSSQGIDTVLVDKRRIGSGSTIANTGLLQYSSDKTLTSFIRTFGEETAVHFYKLSLQALVKLQELSSHLEPNARLIPRNSLYLASTPEDVDMLQEEYETLTRFGFPAEWWGEDDIAARFPFSRPAAIYTQGDAETNPFAHVHGLIKQASSKYGAKIFEQSEVNGFQFQEDGVTCQSGKWSIRAKHVIFATGYETQQFKKDQGASLTSSFVTVTEPVQNFNDWYQRCLIWETARPYLYMRTTSDGRIISGGLDEHLPGGMLEESRYIHQSKKLLDNVHTMFPDKSNLKSEYAWGAVFGGTHDGLPFIGPHPDYPHCYFLEGYGGNGTVYSMIAAEMITDELTGVNRPDMEIFSLTRTSKPTPNLS</sequence>
<evidence type="ECO:0000259" key="1">
    <source>
        <dbReference type="Pfam" id="PF01266"/>
    </source>
</evidence>
<dbReference type="EMBL" id="BMFT01000001">
    <property type="protein sequence ID" value="GGH13930.1"/>
    <property type="molecule type" value="Genomic_DNA"/>
</dbReference>
<evidence type="ECO:0000313" key="3">
    <source>
        <dbReference type="Proteomes" id="UP000659344"/>
    </source>
</evidence>
<gene>
    <name evidence="2" type="ORF">GCM10008013_07280</name>
</gene>
<protein>
    <submittedName>
        <fullName evidence="2">Oxidoreductase</fullName>
    </submittedName>
</protein>
<dbReference type="Gene3D" id="3.50.50.60">
    <property type="entry name" value="FAD/NAD(P)-binding domain"/>
    <property type="match status" value="1"/>
</dbReference>
<evidence type="ECO:0000313" key="2">
    <source>
        <dbReference type="EMBL" id="GGH13930.1"/>
    </source>
</evidence>
<keyword evidence="3" id="KW-1185">Reference proteome</keyword>
<organism evidence="2 3">
    <name type="scientific">Paenibacillus segetis</name>
    <dbReference type="NCBI Taxonomy" id="1325360"/>
    <lineage>
        <taxon>Bacteria</taxon>
        <taxon>Bacillati</taxon>
        <taxon>Bacillota</taxon>
        <taxon>Bacilli</taxon>
        <taxon>Bacillales</taxon>
        <taxon>Paenibacillaceae</taxon>
        <taxon>Paenibacillus</taxon>
    </lineage>
</organism>